<gene>
    <name evidence="4" type="ORF">DVH24_032708</name>
</gene>
<comment type="caution">
    <text evidence="4">The sequence shown here is derived from an EMBL/GenBank/DDBJ whole genome shotgun (WGS) entry which is preliminary data.</text>
</comment>
<keyword evidence="1" id="KW-0378">Hydrolase</keyword>
<evidence type="ECO:0000313" key="5">
    <source>
        <dbReference type="Proteomes" id="UP000290289"/>
    </source>
</evidence>
<proteinExistence type="inferred from homology"/>
<comment type="cofactor">
    <cofactor evidence="1">
        <name>Mg(2+)</name>
        <dbReference type="ChEBI" id="CHEBI:18420"/>
    </cofactor>
</comment>
<keyword evidence="1" id="KW-0234">DNA repair</keyword>
<dbReference type="EMBL" id="RDQH01000335">
    <property type="protein sequence ID" value="RXH90351.1"/>
    <property type="molecule type" value="Genomic_DNA"/>
</dbReference>
<dbReference type="GO" id="GO:0016887">
    <property type="term" value="F:ATP hydrolysis activity"/>
    <property type="evidence" value="ECO:0007669"/>
    <property type="project" value="RHEA"/>
</dbReference>
<evidence type="ECO:0000256" key="1">
    <source>
        <dbReference type="RuleBase" id="RU363044"/>
    </source>
</evidence>
<keyword evidence="1" id="KW-0347">Helicase</keyword>
<keyword evidence="1" id="KW-0547">Nucleotide-binding</keyword>
<dbReference type="InterPro" id="IPR010285">
    <property type="entry name" value="DNA_helicase_pif1-like_DEAD"/>
</dbReference>
<dbReference type="GO" id="GO:0006281">
    <property type="term" value="P:DNA repair"/>
    <property type="evidence" value="ECO:0007669"/>
    <property type="project" value="UniProtKB-KW"/>
</dbReference>
<dbReference type="GO" id="GO:0005524">
    <property type="term" value="F:ATP binding"/>
    <property type="evidence" value="ECO:0007669"/>
    <property type="project" value="UniProtKB-KW"/>
</dbReference>
<dbReference type="Pfam" id="PF05970">
    <property type="entry name" value="PIF1"/>
    <property type="match status" value="1"/>
</dbReference>
<dbReference type="EC" id="5.6.2.3" evidence="1"/>
<dbReference type="AlphaFoldDB" id="A0A498JAE8"/>
<dbReference type="GO" id="GO:0043139">
    <property type="term" value="F:5'-3' DNA helicase activity"/>
    <property type="evidence" value="ECO:0007669"/>
    <property type="project" value="UniProtKB-EC"/>
</dbReference>
<dbReference type="GO" id="GO:0000723">
    <property type="term" value="P:telomere maintenance"/>
    <property type="evidence" value="ECO:0007669"/>
    <property type="project" value="InterPro"/>
</dbReference>
<protein>
    <recommendedName>
        <fullName evidence="1">ATP-dependent DNA helicase</fullName>
        <ecNumber evidence="1">5.6.2.3</ecNumber>
    </recommendedName>
</protein>
<comment type="similarity">
    <text evidence="1">Belongs to the helicase family.</text>
</comment>
<dbReference type="Proteomes" id="UP000290289">
    <property type="component" value="Chromosome 9"/>
</dbReference>
<name>A0A498JAE8_MALDO</name>
<sequence>MSSHVTGPGNFLVAELLFCDLRNPGERGSGNRGSGTGSGHGGVEKGPELGVAGVQGYGGRTAEYPLLEELRLKRMRVWRCWVFVLVGSKLFRLEILAPKLVEKALIGFRIHTTSDANPKLLELSGPTTRNKSYLPFLRGNLCPLPVPRGPEKRCWLSTLSLKRCHTPSKVFVTAPTGAAACAIRGQTLHSFAGIGCGNADRIALLSRVLVNKEACKRWLKAEALVIDEACTYRVSIPARLRCTLRFASEHDKEVEDNVSQKEYRSNDNGGRETKMRSCGKELLSQVVKSFYLERQATLCSDSPSPVAFI</sequence>
<keyword evidence="1" id="KW-0227">DNA damage</keyword>
<dbReference type="STRING" id="3750.A0A498JAE8"/>
<accession>A0A498JAE8</accession>
<dbReference type="InterPro" id="IPR027417">
    <property type="entry name" value="P-loop_NTPase"/>
</dbReference>
<evidence type="ECO:0000256" key="2">
    <source>
        <dbReference type="SAM" id="MobiDB-lite"/>
    </source>
</evidence>
<keyword evidence="1" id="KW-0067">ATP-binding</keyword>
<dbReference type="GO" id="GO:0006310">
    <property type="term" value="P:DNA recombination"/>
    <property type="evidence" value="ECO:0007669"/>
    <property type="project" value="UniProtKB-KW"/>
</dbReference>
<feature type="compositionally biased region" description="Gly residues" evidence="2">
    <location>
        <begin position="27"/>
        <end position="41"/>
    </location>
</feature>
<feature type="region of interest" description="Disordered" evidence="2">
    <location>
        <begin position="27"/>
        <end position="47"/>
    </location>
</feature>
<organism evidence="4 5">
    <name type="scientific">Malus domestica</name>
    <name type="common">Apple</name>
    <name type="synonym">Pyrus malus</name>
    <dbReference type="NCBI Taxonomy" id="3750"/>
    <lineage>
        <taxon>Eukaryota</taxon>
        <taxon>Viridiplantae</taxon>
        <taxon>Streptophyta</taxon>
        <taxon>Embryophyta</taxon>
        <taxon>Tracheophyta</taxon>
        <taxon>Spermatophyta</taxon>
        <taxon>Magnoliopsida</taxon>
        <taxon>eudicotyledons</taxon>
        <taxon>Gunneridae</taxon>
        <taxon>Pentapetalae</taxon>
        <taxon>rosids</taxon>
        <taxon>fabids</taxon>
        <taxon>Rosales</taxon>
        <taxon>Rosaceae</taxon>
        <taxon>Amygdaloideae</taxon>
        <taxon>Maleae</taxon>
        <taxon>Malus</taxon>
    </lineage>
</organism>
<feature type="domain" description="DNA helicase Pif1-like DEAD-box helicase" evidence="3">
    <location>
        <begin position="166"/>
        <end position="241"/>
    </location>
</feature>
<evidence type="ECO:0000259" key="3">
    <source>
        <dbReference type="Pfam" id="PF05970"/>
    </source>
</evidence>
<keyword evidence="5" id="KW-1185">Reference proteome</keyword>
<dbReference type="Gene3D" id="3.40.50.300">
    <property type="entry name" value="P-loop containing nucleotide triphosphate hydrolases"/>
    <property type="match status" value="1"/>
</dbReference>
<keyword evidence="1" id="KW-0233">DNA recombination</keyword>
<evidence type="ECO:0000313" key="4">
    <source>
        <dbReference type="EMBL" id="RXH90351.1"/>
    </source>
</evidence>
<reference evidence="4 5" key="1">
    <citation type="submission" date="2018-10" db="EMBL/GenBank/DDBJ databases">
        <title>A high-quality apple genome assembly.</title>
        <authorList>
            <person name="Hu J."/>
        </authorList>
    </citation>
    <scope>NUCLEOTIDE SEQUENCE [LARGE SCALE GENOMIC DNA]</scope>
    <source>
        <strain evidence="5">cv. HFTH1</strain>
        <tissue evidence="4">Young leaf</tissue>
    </source>
</reference>
<comment type="catalytic activity">
    <reaction evidence="1">
        <text>ATP + H2O = ADP + phosphate + H(+)</text>
        <dbReference type="Rhea" id="RHEA:13065"/>
        <dbReference type="ChEBI" id="CHEBI:15377"/>
        <dbReference type="ChEBI" id="CHEBI:15378"/>
        <dbReference type="ChEBI" id="CHEBI:30616"/>
        <dbReference type="ChEBI" id="CHEBI:43474"/>
        <dbReference type="ChEBI" id="CHEBI:456216"/>
        <dbReference type="EC" id="5.6.2.3"/>
    </reaction>
</comment>